<keyword evidence="7 12" id="KW-0489">Methyltransferase</keyword>
<evidence type="ECO:0000256" key="9">
    <source>
        <dbReference type="ARBA" id="ARBA00022691"/>
    </source>
</evidence>
<dbReference type="InterPro" id="IPR029028">
    <property type="entry name" value="Alpha/beta_knot_MTases"/>
</dbReference>
<evidence type="ECO:0000256" key="10">
    <source>
        <dbReference type="ARBA" id="ARBA00025699"/>
    </source>
</evidence>
<dbReference type="InterPro" id="IPR046886">
    <property type="entry name" value="RsmE_MTase_dom"/>
</dbReference>
<dbReference type="SUPFAM" id="SSF75217">
    <property type="entry name" value="alpha/beta knot"/>
    <property type="match status" value="1"/>
</dbReference>
<comment type="similarity">
    <text evidence="2 12">Belongs to the RNA methyltransferase RsmE family.</text>
</comment>
<evidence type="ECO:0000256" key="4">
    <source>
        <dbReference type="ARBA" id="ARBA00013673"/>
    </source>
</evidence>
<evidence type="ECO:0000256" key="8">
    <source>
        <dbReference type="ARBA" id="ARBA00022679"/>
    </source>
</evidence>
<comment type="catalytic activity">
    <reaction evidence="11 12">
        <text>uridine(1498) in 16S rRNA + S-adenosyl-L-methionine = N(3)-methyluridine(1498) in 16S rRNA + S-adenosyl-L-homocysteine + H(+)</text>
        <dbReference type="Rhea" id="RHEA:42920"/>
        <dbReference type="Rhea" id="RHEA-COMP:10283"/>
        <dbReference type="Rhea" id="RHEA-COMP:10284"/>
        <dbReference type="ChEBI" id="CHEBI:15378"/>
        <dbReference type="ChEBI" id="CHEBI:57856"/>
        <dbReference type="ChEBI" id="CHEBI:59789"/>
        <dbReference type="ChEBI" id="CHEBI:65315"/>
        <dbReference type="ChEBI" id="CHEBI:74502"/>
        <dbReference type="EC" id="2.1.1.193"/>
    </reaction>
</comment>
<reference evidence="14 15" key="1">
    <citation type="journal article" date="2019" name="ISME J.">
        <title>Genome analyses of uncultured TG2/ZB3 bacteria in 'Margulisbacteria' specifically attached to ectosymbiotic spirochetes of protists in the termite gut.</title>
        <authorList>
            <person name="Utami Y.D."/>
            <person name="Kuwahara H."/>
            <person name="Igai K."/>
            <person name="Murakami T."/>
            <person name="Sugaya K."/>
            <person name="Morikawa T."/>
            <person name="Nagura Y."/>
            <person name="Yuki M."/>
            <person name="Deevong P."/>
            <person name="Inoue T."/>
            <person name="Kihara K."/>
            <person name="Lo N."/>
            <person name="Yamada A."/>
            <person name="Ohkuma M."/>
            <person name="Hongoh Y."/>
        </authorList>
    </citation>
    <scope>NUCLEOTIDE SEQUENCE [LARGE SCALE GENOMIC DNA]</scope>
    <source>
        <strain evidence="14">NkOx7-01</strain>
    </source>
</reference>
<evidence type="ECO:0000256" key="2">
    <source>
        <dbReference type="ARBA" id="ARBA00005528"/>
    </source>
</evidence>
<keyword evidence="6 12" id="KW-0698">rRNA processing</keyword>
<dbReference type="InterPro" id="IPR006700">
    <property type="entry name" value="RsmE"/>
</dbReference>
<dbReference type="Gene3D" id="3.40.1280.10">
    <property type="match status" value="1"/>
</dbReference>
<dbReference type="PIRSF" id="PIRSF015601">
    <property type="entry name" value="MTase_slr0722"/>
    <property type="match status" value="1"/>
</dbReference>
<comment type="function">
    <text evidence="10 12">Specifically methylates the N3 position of the uracil ring of uridine 1498 (m3U1498) in 16S rRNA. Acts on the fully assembled 30S ribosomal subunit.</text>
</comment>
<dbReference type="NCBIfam" id="TIGR00046">
    <property type="entry name" value="RsmE family RNA methyltransferase"/>
    <property type="match status" value="1"/>
</dbReference>
<dbReference type="PANTHER" id="PTHR30027">
    <property type="entry name" value="RIBOSOMAL RNA SMALL SUBUNIT METHYLTRANSFERASE E"/>
    <property type="match status" value="1"/>
</dbReference>
<organism evidence="14 15">
    <name type="scientific">Termititenax aidoneus</name>
    <dbReference type="NCBI Taxonomy" id="2218524"/>
    <lineage>
        <taxon>Bacteria</taxon>
        <taxon>Bacillati</taxon>
        <taxon>Candidatus Margulisiibacteriota</taxon>
        <taxon>Candidatus Termititenacia</taxon>
        <taxon>Candidatus Termititenacales</taxon>
        <taxon>Candidatus Termititenacaceae</taxon>
        <taxon>Candidatus Termititenax</taxon>
    </lineage>
</organism>
<evidence type="ECO:0000256" key="7">
    <source>
        <dbReference type="ARBA" id="ARBA00022603"/>
    </source>
</evidence>
<evidence type="ECO:0000256" key="1">
    <source>
        <dbReference type="ARBA" id="ARBA00004496"/>
    </source>
</evidence>
<dbReference type="InterPro" id="IPR029026">
    <property type="entry name" value="tRNA_m1G_MTases_N"/>
</dbReference>
<protein>
    <recommendedName>
        <fullName evidence="4 12">Ribosomal RNA small subunit methyltransferase E</fullName>
        <ecNumber evidence="3 12">2.1.1.193</ecNumber>
    </recommendedName>
</protein>
<evidence type="ECO:0000256" key="11">
    <source>
        <dbReference type="ARBA" id="ARBA00047944"/>
    </source>
</evidence>
<dbReference type="CDD" id="cd18084">
    <property type="entry name" value="RsmE-like"/>
    <property type="match status" value="1"/>
</dbReference>
<feature type="domain" description="Ribosomal RNA small subunit methyltransferase E methyltransferase" evidence="13">
    <location>
        <begin position="69"/>
        <end position="218"/>
    </location>
</feature>
<evidence type="ECO:0000259" key="13">
    <source>
        <dbReference type="Pfam" id="PF04452"/>
    </source>
</evidence>
<proteinExistence type="inferred from homology"/>
<keyword evidence="8 12" id="KW-0808">Transferase</keyword>
<evidence type="ECO:0000256" key="3">
    <source>
        <dbReference type="ARBA" id="ARBA00012328"/>
    </source>
</evidence>
<evidence type="ECO:0000313" key="15">
    <source>
        <dbReference type="Proteomes" id="UP000269352"/>
    </source>
</evidence>
<dbReference type="GO" id="GO:0070475">
    <property type="term" value="P:rRNA base methylation"/>
    <property type="evidence" value="ECO:0007669"/>
    <property type="project" value="TreeGrafter"/>
</dbReference>
<evidence type="ECO:0000313" key="14">
    <source>
        <dbReference type="EMBL" id="GBR75091.1"/>
    </source>
</evidence>
<dbReference type="AlphaFoldDB" id="A0A388TEL1"/>
<gene>
    <name evidence="14" type="primary">rsmE</name>
    <name evidence="14" type="ORF">NO1_2152</name>
</gene>
<name>A0A388TEL1_TERA1</name>
<evidence type="ECO:0000256" key="12">
    <source>
        <dbReference type="PIRNR" id="PIRNR015601"/>
    </source>
</evidence>
<dbReference type="Proteomes" id="UP000269352">
    <property type="component" value="Unassembled WGS sequence"/>
</dbReference>
<dbReference type="EMBL" id="BGZN01000156">
    <property type="protein sequence ID" value="GBR75091.1"/>
    <property type="molecule type" value="Genomic_DNA"/>
</dbReference>
<comment type="caution">
    <text evidence="14">The sequence shown here is derived from an EMBL/GenBank/DDBJ whole genome shotgun (WGS) entry which is preliminary data.</text>
</comment>
<evidence type="ECO:0000256" key="6">
    <source>
        <dbReference type="ARBA" id="ARBA00022552"/>
    </source>
</evidence>
<accession>A0A388TEL1</accession>
<keyword evidence="15" id="KW-1185">Reference proteome</keyword>
<comment type="subcellular location">
    <subcellularLocation>
        <location evidence="1 12">Cytoplasm</location>
    </subcellularLocation>
</comment>
<keyword evidence="9 12" id="KW-0949">S-adenosyl-L-methionine</keyword>
<dbReference type="Pfam" id="PF04452">
    <property type="entry name" value="Methyltrans_RNA"/>
    <property type="match status" value="1"/>
</dbReference>
<evidence type="ECO:0000256" key="5">
    <source>
        <dbReference type="ARBA" id="ARBA00022490"/>
    </source>
</evidence>
<sequence length="220" mass="24962">MLFRVCLPLEAALRIGGEDFVYLTKVLRLQPGGFFESVQEQRIGVYQIERREKNFLTAKLQEEYAENNEPPQKLHLVLPLLKSDKMAYLLQKATEIGVYKFWLYEPENSPAHFAETKLERWQKIIVSALCQSRRNHLPEIEKIELTELAGKFQNIYYAHPAAEKKWPDFADNSALVIGAESGFAPAELNYLAVNAQAFALGGRILRAETAAVALAARILL</sequence>
<keyword evidence="5 12" id="KW-0963">Cytoplasm</keyword>
<dbReference type="GO" id="GO:0005737">
    <property type="term" value="C:cytoplasm"/>
    <property type="evidence" value="ECO:0007669"/>
    <property type="project" value="UniProtKB-SubCell"/>
</dbReference>
<dbReference type="PANTHER" id="PTHR30027:SF3">
    <property type="entry name" value="16S RRNA (URACIL(1498)-N(3))-METHYLTRANSFERASE"/>
    <property type="match status" value="1"/>
</dbReference>
<dbReference type="EC" id="2.1.1.193" evidence="3 12"/>
<dbReference type="GO" id="GO:0070042">
    <property type="term" value="F:rRNA (uridine-N3-)-methyltransferase activity"/>
    <property type="evidence" value="ECO:0007669"/>
    <property type="project" value="TreeGrafter"/>
</dbReference>